<evidence type="ECO:0000313" key="1">
    <source>
        <dbReference type="EMBL" id="MBK1866046.1"/>
    </source>
</evidence>
<proteinExistence type="predicted"/>
<accession>A0ACC5R0R2</accession>
<dbReference type="Proteomes" id="UP000616151">
    <property type="component" value="Unassembled WGS sequence"/>
</dbReference>
<comment type="caution">
    <text evidence="1">The sequence shown here is derived from an EMBL/GenBank/DDBJ whole genome shotgun (WGS) entry which is preliminary data.</text>
</comment>
<reference evidence="1" key="1">
    <citation type="submission" date="2021-01" db="EMBL/GenBank/DDBJ databases">
        <authorList>
            <person name="Sun Q."/>
        </authorList>
    </citation>
    <scope>NUCLEOTIDE SEQUENCE</scope>
    <source>
        <strain evidence="1">YIM B02566</strain>
    </source>
</reference>
<dbReference type="EMBL" id="JAENHL010000006">
    <property type="protein sequence ID" value="MBK1866046.1"/>
    <property type="molecule type" value="Genomic_DNA"/>
</dbReference>
<organism evidence="1 2">
    <name type="scientific">Taklimakanibacter albus</name>
    <dbReference type="NCBI Taxonomy" id="2800327"/>
    <lineage>
        <taxon>Bacteria</taxon>
        <taxon>Pseudomonadati</taxon>
        <taxon>Pseudomonadota</taxon>
        <taxon>Alphaproteobacteria</taxon>
        <taxon>Hyphomicrobiales</taxon>
        <taxon>Aestuariivirgaceae</taxon>
        <taxon>Taklimakanibacter</taxon>
    </lineage>
</organism>
<keyword evidence="2" id="KW-1185">Reference proteome</keyword>
<gene>
    <name evidence="1" type="ORF">JHL16_06745</name>
</gene>
<name>A0ACC5R0R2_9HYPH</name>
<evidence type="ECO:0000313" key="2">
    <source>
        <dbReference type="Proteomes" id="UP000616151"/>
    </source>
</evidence>
<sequence length="153" mass="17409">MTDVLFYHLEQQPLERVLPQLLERTIERGWRAVVETDSDERVEALSTLLWTYTEEGFLPHGTARDGHAESQPVWITASPENPNGASVRFFVGGVEPANYDGLERAVLLFDGADAESVERARRVWKDARGQGHEVSYWQQDERGRWQNKAKAAS</sequence>
<protein>
    <submittedName>
        <fullName evidence="1">DNA polymerase III subunit chi</fullName>
    </submittedName>
</protein>